<evidence type="ECO:0000313" key="2">
    <source>
        <dbReference type="Proteomes" id="UP000234681"/>
    </source>
</evidence>
<name>A6KPK1_RAT</name>
<protein>
    <submittedName>
        <fullName evidence="1">RCG57253</fullName>
    </submittedName>
</protein>
<evidence type="ECO:0000313" key="1">
    <source>
        <dbReference type="EMBL" id="EDL83964.1"/>
    </source>
</evidence>
<accession>A6KPK1</accession>
<dbReference type="Proteomes" id="UP000234681">
    <property type="component" value="Chromosome 14"/>
</dbReference>
<dbReference type="EMBL" id="CH474079">
    <property type="protein sequence ID" value="EDL83964.1"/>
    <property type="molecule type" value="Genomic_DNA"/>
</dbReference>
<dbReference type="AlphaFoldDB" id="A6KPK1"/>
<reference evidence="1 2" key="1">
    <citation type="submission" date="2005-09" db="EMBL/GenBank/DDBJ databases">
        <authorList>
            <person name="Mural R.J."/>
            <person name="Li P.W."/>
            <person name="Adams M.D."/>
            <person name="Amanatides P.G."/>
            <person name="Baden-Tillson H."/>
            <person name="Barnstead M."/>
            <person name="Chin S.H."/>
            <person name="Dew I."/>
            <person name="Evans C.A."/>
            <person name="Ferriera S."/>
            <person name="Flanigan M."/>
            <person name="Fosler C."/>
            <person name="Glodek A."/>
            <person name="Gu Z."/>
            <person name="Holt R.A."/>
            <person name="Jennings D."/>
            <person name="Kraft C.L."/>
            <person name="Lu F."/>
            <person name="Nguyen T."/>
            <person name="Nusskern D.R."/>
            <person name="Pfannkoch C.M."/>
            <person name="Sitter C."/>
            <person name="Sutton G.G."/>
            <person name="Venter J.C."/>
            <person name="Wang Z."/>
            <person name="Woodage T."/>
            <person name="Zheng X.H."/>
            <person name="Zhong F."/>
        </authorList>
    </citation>
    <scope>NUCLEOTIDE SEQUENCE [LARGE SCALE GENOMIC DNA]</scope>
    <source>
        <strain>BN</strain>
        <strain evidence="2">Sprague-Dawley</strain>
    </source>
</reference>
<proteinExistence type="predicted"/>
<sequence>MCLSDPQKLSSAIILRQTGQLSIHLWKSTERWVFLLFVPPVGQHLHNGSPQQQFKEQLKEPTCLLLSATEFKQGQPPLLHLSGPVQLSSDFSHLSSTSLVHLVAVVKVTVGGAFASRGINVSHQQEICQQLGPLDSLTVDRFQAA</sequence>
<organism evidence="1 2">
    <name type="scientific">Rattus norvegicus</name>
    <name type="common">Rat</name>
    <dbReference type="NCBI Taxonomy" id="10116"/>
    <lineage>
        <taxon>Eukaryota</taxon>
        <taxon>Metazoa</taxon>
        <taxon>Chordata</taxon>
        <taxon>Craniata</taxon>
        <taxon>Vertebrata</taxon>
        <taxon>Euteleostomi</taxon>
        <taxon>Mammalia</taxon>
        <taxon>Eutheria</taxon>
        <taxon>Euarchontoglires</taxon>
        <taxon>Glires</taxon>
        <taxon>Rodentia</taxon>
        <taxon>Myomorpha</taxon>
        <taxon>Muroidea</taxon>
        <taxon>Muridae</taxon>
        <taxon>Murinae</taxon>
        <taxon>Rattus</taxon>
    </lineage>
</organism>
<gene>
    <name evidence="1" type="ORF">rCG_57253</name>
</gene>